<feature type="compositionally biased region" description="Polar residues" evidence="1">
    <location>
        <begin position="883"/>
        <end position="903"/>
    </location>
</feature>
<accession>A0A8S1AK13</accession>
<dbReference type="EMBL" id="CADEBC010000540">
    <property type="protein sequence ID" value="CAB3249676.1"/>
    <property type="molecule type" value="Genomic_DNA"/>
</dbReference>
<sequence>MDKKENFGSRSQNVSAEQKCLLYKLVDEDQELKSTKFISRWKFIAEQLNTLKGPKKTAKEWWLRYQLENKCRTAGQASGVSEKRNIQPTVQLNPSISSTEPVTCAPGQTDATLNTLAAALNDLNTNDISKLKSSTMHKLKFLLCADDHNDWLDPSYRMSITDWLLFDTVLVHENFDVIQVHRENGTGHKALLALFHLVEKYNIESFEGDSLAEAWAALTIEYNAAGRQCTPMLLQRRWYQLKLAARESIYKFRLMYLATPNDMKRVLKFKPTSLQLAVLVRYSQKVVLEPFMSWEDQIKNGLVILREQFVSIAMKSKIGQTPSTHTETLATIDLTSTEDEINIIKNKEFGDVTLQQVTPIEYNDENMSSEAQEHETSQIIEKGEECLIRNDPEVSIETTPNEKNNSDASMDKMTLDTMTEPDKLEDNEMDTENYPSNDIPISDKPTVVVPDPFREITGFDKQKPVLPQITNVFGNVQVPIEALSKISVLATKIAKSNIENKRHINASHSEQNNQINEGIEIDCEIDKAEAIDDGKPLGTMVDEQKKEVPTKDKKLFMIPVVNTVKLEDMGVLPTRLWHRVKNKEIIDVVNTKSKVTDNIAPKLKNNKKFSLNKVQLCSSRVNKSRQRSYSYSELSKNPDFNIPLKKLNRQFFRSDRNRMLLRACKPLCVVVDKSFESKLVNRRMYLKPTAFCQNNESFDQMKPNDSHPNVFLESSDAKKNIRNTNTEQAFIPIASQPFKDNISLLPLVPDALPSNSPHDLTPMASNPDKFNIALPLITSAIPSNSPLDLEFETLPSSSSFETNRYQNTNSPSKKIITIVPSKNTEPTDTEPLLVNNSYNASERLLDLYTLNKLLCMLVNVEMNKTEHNDIKATAKQNKVVDKGSNNLKDTSEPTVNNSGTDTVNADKTEGKKTKYYSKHIKPCCWAQAKLRSMDTIGKRVLLPHNCVFPSCECCCKKILAMYYINNKIPKNNNSKPPKQKNKSKNKLIELNDFLADVVTTFSDQSLDKFLSLGNNKILLTTTKFPKNFNLFTGFQRYLENNLLPKAIRLVLKPNGRVFLKRDIRAPVDPKILKEIIDLVDEFNQLSRVPTAQHNNNNNNKKNNKTFPDKTPNTTLNKESSCIEDTKEIDISIPEHIKEIPKSVISEQLKLTLNPIFCNTTTTILSAQFKQEPQPTKENATVMDKIKSCLGMVFYKTLTPIKLVSELKYAYSQNGLFFKLDLDTGSLVPINVCIKMHRIPILDFDPGSNNSLSVPRKHKTLFPINSQSPSLLTYDLESVSSQSPISILSTSPGPISSSLPGEISCKPIESTVSEFSIPDNNDLCNVSNISYASDIPFIRKPLVSLKVEDEYIISDDDDDNAESWNIFDKFLNIDDGPEKYIEQQKESSNAPIGFENQIVKILKVEQV</sequence>
<comment type="caution">
    <text evidence="2">The sequence shown here is derived from an EMBL/GenBank/DDBJ whole genome shotgun (WGS) entry which is preliminary data.</text>
</comment>
<feature type="region of interest" description="Disordered" evidence="1">
    <location>
        <begin position="1089"/>
        <end position="1116"/>
    </location>
</feature>
<reference evidence="2 3" key="1">
    <citation type="submission" date="2020-04" db="EMBL/GenBank/DDBJ databases">
        <authorList>
            <person name="Wallbank WR R."/>
            <person name="Pardo Diaz C."/>
            <person name="Kozak K."/>
            <person name="Martin S."/>
            <person name="Jiggins C."/>
            <person name="Moest M."/>
            <person name="Warren A I."/>
            <person name="Byers J.R.P. K."/>
            <person name="Montejo-Kovacevich G."/>
            <person name="Yen C E."/>
        </authorList>
    </citation>
    <scope>NUCLEOTIDE SEQUENCE [LARGE SCALE GENOMIC DNA]</scope>
</reference>
<feature type="region of interest" description="Disordered" evidence="1">
    <location>
        <begin position="882"/>
        <end position="906"/>
    </location>
</feature>
<gene>
    <name evidence="2" type="ORF">APLA_LOCUS12180</name>
</gene>
<evidence type="ECO:0000256" key="1">
    <source>
        <dbReference type="SAM" id="MobiDB-lite"/>
    </source>
</evidence>
<protein>
    <submittedName>
        <fullName evidence="2">Uncharacterized protein</fullName>
    </submittedName>
</protein>
<dbReference type="OrthoDB" id="7492362at2759"/>
<dbReference type="Proteomes" id="UP000494106">
    <property type="component" value="Unassembled WGS sequence"/>
</dbReference>
<feature type="region of interest" description="Disordered" evidence="1">
    <location>
        <begin position="425"/>
        <end position="446"/>
    </location>
</feature>
<evidence type="ECO:0000313" key="3">
    <source>
        <dbReference type="Proteomes" id="UP000494106"/>
    </source>
</evidence>
<keyword evidence="3" id="KW-1185">Reference proteome</keyword>
<proteinExistence type="predicted"/>
<evidence type="ECO:0000313" key="2">
    <source>
        <dbReference type="EMBL" id="CAB3249676.1"/>
    </source>
</evidence>
<organism evidence="2 3">
    <name type="scientific">Arctia plantaginis</name>
    <name type="common">Wood tiger moth</name>
    <name type="synonym">Phalaena plantaginis</name>
    <dbReference type="NCBI Taxonomy" id="874455"/>
    <lineage>
        <taxon>Eukaryota</taxon>
        <taxon>Metazoa</taxon>
        <taxon>Ecdysozoa</taxon>
        <taxon>Arthropoda</taxon>
        <taxon>Hexapoda</taxon>
        <taxon>Insecta</taxon>
        <taxon>Pterygota</taxon>
        <taxon>Neoptera</taxon>
        <taxon>Endopterygota</taxon>
        <taxon>Lepidoptera</taxon>
        <taxon>Glossata</taxon>
        <taxon>Ditrysia</taxon>
        <taxon>Noctuoidea</taxon>
        <taxon>Erebidae</taxon>
        <taxon>Arctiinae</taxon>
        <taxon>Arctia</taxon>
    </lineage>
</organism>
<name>A0A8S1AK13_ARCPL</name>